<dbReference type="Gene3D" id="3.20.20.140">
    <property type="entry name" value="Metal-dependent hydrolases"/>
    <property type="match status" value="2"/>
</dbReference>
<keyword evidence="3" id="KW-1185">Reference proteome</keyword>
<organism evidence="2 3">
    <name type="scientific">Aeromicrobium yanjiei</name>
    <dbReference type="NCBI Taxonomy" id="2662028"/>
    <lineage>
        <taxon>Bacteria</taxon>
        <taxon>Bacillati</taxon>
        <taxon>Actinomycetota</taxon>
        <taxon>Actinomycetes</taxon>
        <taxon>Propionibacteriales</taxon>
        <taxon>Nocardioidaceae</taxon>
        <taxon>Aeromicrobium</taxon>
    </lineage>
</organism>
<proteinExistence type="predicted"/>
<dbReference type="InterPro" id="IPR032466">
    <property type="entry name" value="Metal_Hydrolase"/>
</dbReference>
<evidence type="ECO:0000259" key="1">
    <source>
        <dbReference type="Pfam" id="PF07969"/>
    </source>
</evidence>
<dbReference type="SUPFAM" id="SSF51338">
    <property type="entry name" value="Composite domain of metallo-dependent hydrolases"/>
    <property type="match status" value="1"/>
</dbReference>
<dbReference type="InterPro" id="IPR011059">
    <property type="entry name" value="Metal-dep_hydrolase_composite"/>
</dbReference>
<feature type="domain" description="Amidohydrolase 3" evidence="1">
    <location>
        <begin position="39"/>
        <end position="462"/>
    </location>
</feature>
<evidence type="ECO:0000313" key="2">
    <source>
        <dbReference type="EMBL" id="QGG41524.1"/>
    </source>
</evidence>
<gene>
    <name evidence="2" type="ORF">GEV26_09220</name>
</gene>
<dbReference type="PANTHER" id="PTHR22642">
    <property type="entry name" value="IMIDAZOLONEPROPIONASE"/>
    <property type="match status" value="1"/>
</dbReference>
<reference evidence="2 3" key="1">
    <citation type="submission" date="2019-11" db="EMBL/GenBank/DDBJ databases">
        <authorList>
            <person name="Li J."/>
        </authorList>
    </citation>
    <scope>NUCLEOTIDE SEQUENCE [LARGE SCALE GENOMIC DNA]</scope>
    <source>
        <strain evidence="2 3">MF47</strain>
    </source>
</reference>
<dbReference type="SUPFAM" id="SSF51556">
    <property type="entry name" value="Metallo-dependent hydrolases"/>
    <property type="match status" value="1"/>
</dbReference>
<dbReference type="Gene3D" id="3.10.310.70">
    <property type="match status" value="1"/>
</dbReference>
<dbReference type="KEGG" id="aef:GEV26_09220"/>
<dbReference type="PANTHER" id="PTHR22642:SF2">
    <property type="entry name" value="PROTEIN LONG AFTER FAR-RED 3"/>
    <property type="match status" value="1"/>
</dbReference>
<keyword evidence="2" id="KW-0378">Hydrolase</keyword>
<protein>
    <submittedName>
        <fullName evidence="2">Amidohydrolase family protein</fullName>
    </submittedName>
</protein>
<dbReference type="GO" id="GO:0016810">
    <property type="term" value="F:hydrolase activity, acting on carbon-nitrogen (but not peptide) bonds"/>
    <property type="evidence" value="ECO:0007669"/>
    <property type="project" value="InterPro"/>
</dbReference>
<dbReference type="RefSeq" id="WP_153652792.1">
    <property type="nucleotide sequence ID" value="NZ_CP045737.1"/>
</dbReference>
<sequence length="466" mass="49272">MSLFVREAEVAGRIVDVRITGGVVTALAGKLRPTVGDLVVEADGGALIPGLHDHHLHLLAMAAAMQSVSCGPPAVTDGAQLRESLERAAEGLAPGEWLRGVGYHESVNGPLDRHTLDGLVAGVPIRVQHRSGALWVLNSAALRLVGPHLDRSADVERDEQGRPTGRLWRYDARLRDILGAQSPDLRKVGERLTSLGITGVTDATPDLDAAGRQIVVDAVDSGRLPVRVHLLGTPAPDAHTPGVTYGPRKLLLRDHDLPALDDLAATISGVHSTGTPVAVHCVTRESLLLTLVAIEQVGPLPGDRIEHAAVVPPEVTEWIARLGLRVVTQPGFIAERGDQYLSDVDPADHPLLYPYGSLLGAGIDVAPSSDAPYGPLDPWETMRSAASRSTAAGRIITPAERVSPATVLDGYLSDPETPGGAPRQVVVGAPADLCLLDDRLEQVLADPRAGRIRLVIRAGVVIDPRH</sequence>
<dbReference type="AlphaFoldDB" id="A0A5Q2MEJ3"/>
<dbReference type="Proteomes" id="UP000392064">
    <property type="component" value="Chromosome"/>
</dbReference>
<dbReference type="InterPro" id="IPR013108">
    <property type="entry name" value="Amidohydro_3"/>
</dbReference>
<dbReference type="EMBL" id="CP045737">
    <property type="protein sequence ID" value="QGG41524.1"/>
    <property type="molecule type" value="Genomic_DNA"/>
</dbReference>
<dbReference type="Pfam" id="PF07969">
    <property type="entry name" value="Amidohydro_3"/>
    <property type="match status" value="1"/>
</dbReference>
<evidence type="ECO:0000313" key="3">
    <source>
        <dbReference type="Proteomes" id="UP000392064"/>
    </source>
</evidence>
<name>A0A5Q2MEJ3_9ACTN</name>
<accession>A0A5Q2MEJ3</accession>
<dbReference type="Gene3D" id="2.30.40.10">
    <property type="entry name" value="Urease, subunit C, domain 1"/>
    <property type="match status" value="1"/>
</dbReference>